<dbReference type="Proteomes" id="UP000297714">
    <property type="component" value="Unassembled WGS sequence"/>
</dbReference>
<feature type="transmembrane region" description="Helical" evidence="1">
    <location>
        <begin position="6"/>
        <end position="26"/>
    </location>
</feature>
<protein>
    <submittedName>
        <fullName evidence="2">Uncharacterized protein</fullName>
    </submittedName>
</protein>
<organism evidence="2 3">
    <name type="scientific">Caproiciproducens galactitolivorans</name>
    <dbReference type="NCBI Taxonomy" id="642589"/>
    <lineage>
        <taxon>Bacteria</taxon>
        <taxon>Bacillati</taxon>
        <taxon>Bacillota</taxon>
        <taxon>Clostridia</taxon>
        <taxon>Eubacteriales</taxon>
        <taxon>Acutalibacteraceae</taxon>
        <taxon>Caproiciproducens</taxon>
    </lineage>
</organism>
<gene>
    <name evidence="2" type="ORF">CAGA_18250</name>
</gene>
<name>A0A4Z0XXC6_9FIRM</name>
<keyword evidence="1" id="KW-0812">Transmembrane</keyword>
<dbReference type="OrthoDB" id="1852929at2"/>
<keyword evidence="3" id="KW-1185">Reference proteome</keyword>
<evidence type="ECO:0000313" key="2">
    <source>
        <dbReference type="EMBL" id="TGJ76104.1"/>
    </source>
</evidence>
<dbReference type="RefSeq" id="WP_135660031.1">
    <property type="nucleotide sequence ID" value="NZ_SRMQ01000008.1"/>
</dbReference>
<keyword evidence="1" id="KW-1133">Transmembrane helix</keyword>
<accession>A0A4Z0XXC6</accession>
<keyword evidence="1" id="KW-0472">Membrane</keyword>
<evidence type="ECO:0000256" key="1">
    <source>
        <dbReference type="SAM" id="Phobius"/>
    </source>
</evidence>
<dbReference type="AlphaFoldDB" id="A0A4Z0XXC6"/>
<evidence type="ECO:0000313" key="3">
    <source>
        <dbReference type="Proteomes" id="UP000297714"/>
    </source>
</evidence>
<comment type="caution">
    <text evidence="2">The sequence shown here is derived from an EMBL/GenBank/DDBJ whole genome shotgun (WGS) entry which is preliminary data.</text>
</comment>
<dbReference type="EMBL" id="SRMQ01000008">
    <property type="protein sequence ID" value="TGJ76104.1"/>
    <property type="molecule type" value="Genomic_DNA"/>
</dbReference>
<proteinExistence type="predicted"/>
<sequence length="112" mass="12833">MLEIIARLFFVFLAILGAVEIIRSFISWSLRTPHHKGKLYLVLSIEGHDEEAELLLESGIEKLKWVHGEEKMLICLDRGMDEETRKICAIIAHRNPGVVVCKPEELVNILEQ</sequence>
<reference evidence="2 3" key="1">
    <citation type="submission" date="2019-04" db="EMBL/GenBank/DDBJ databases">
        <authorList>
            <person name="Poehlein A."/>
            <person name="Bengelsdorf F.R."/>
            <person name="Duerre P."/>
            <person name="Daniel R."/>
        </authorList>
    </citation>
    <scope>NUCLEOTIDE SEQUENCE [LARGE SCALE GENOMIC DNA]</scope>
    <source>
        <strain evidence="2 3">BS-1</strain>
    </source>
</reference>